<feature type="transmembrane region" description="Helical" evidence="2">
    <location>
        <begin position="64"/>
        <end position="82"/>
    </location>
</feature>
<feature type="compositionally biased region" description="Polar residues" evidence="1">
    <location>
        <begin position="1"/>
        <end position="11"/>
    </location>
</feature>
<organism evidence="3 4">
    <name type="scientific">Prescottella agglutinans</name>
    <dbReference type="NCBI Taxonomy" id="1644129"/>
    <lineage>
        <taxon>Bacteria</taxon>
        <taxon>Bacillati</taxon>
        <taxon>Actinomycetota</taxon>
        <taxon>Actinomycetes</taxon>
        <taxon>Mycobacteriales</taxon>
        <taxon>Nocardiaceae</taxon>
        <taxon>Prescottella</taxon>
    </lineage>
</organism>
<keyword evidence="4" id="KW-1185">Reference proteome</keyword>
<feature type="region of interest" description="Disordered" evidence="1">
    <location>
        <begin position="1"/>
        <end position="50"/>
    </location>
</feature>
<keyword evidence="2" id="KW-1133">Transmembrane helix</keyword>
<dbReference type="RefSeq" id="WP_280762346.1">
    <property type="nucleotide sequence ID" value="NZ_JARXVC010000012.1"/>
</dbReference>
<keyword evidence="2" id="KW-0812">Transmembrane</keyword>
<keyword evidence="2" id="KW-0472">Membrane</keyword>
<dbReference type="EMBL" id="JARXVC010000012">
    <property type="protein sequence ID" value="MDH6283078.1"/>
    <property type="molecule type" value="Genomic_DNA"/>
</dbReference>
<name>A0ABT6MFJ4_9NOCA</name>
<protein>
    <submittedName>
        <fullName evidence="3">Uncharacterized protein</fullName>
    </submittedName>
</protein>
<dbReference type="Proteomes" id="UP001160334">
    <property type="component" value="Unassembled WGS sequence"/>
</dbReference>
<feature type="transmembrane region" description="Helical" evidence="2">
    <location>
        <begin position="88"/>
        <end position="109"/>
    </location>
</feature>
<evidence type="ECO:0000256" key="2">
    <source>
        <dbReference type="SAM" id="Phobius"/>
    </source>
</evidence>
<proteinExistence type="predicted"/>
<gene>
    <name evidence="3" type="ORF">M2280_004321</name>
</gene>
<evidence type="ECO:0000313" key="3">
    <source>
        <dbReference type="EMBL" id="MDH6283078.1"/>
    </source>
</evidence>
<comment type="caution">
    <text evidence="3">The sequence shown here is derived from an EMBL/GenBank/DDBJ whole genome shotgun (WGS) entry which is preliminary data.</text>
</comment>
<reference evidence="3 4" key="1">
    <citation type="submission" date="2023-04" db="EMBL/GenBank/DDBJ databases">
        <title>Forest soil microbial communities from Buena Vista Peninsula, Colon Province, Panama.</title>
        <authorList>
            <person name="Bouskill N."/>
        </authorList>
    </citation>
    <scope>NUCLEOTIDE SEQUENCE [LARGE SCALE GENOMIC DNA]</scope>
    <source>
        <strain evidence="3 4">CFH S0262</strain>
    </source>
</reference>
<sequence length="165" mass="17598">MDVGENSTNAQPYRDYEQYPATPNGSPESYPPAGLAPDPHDHYPHAQASPYPTTMPKSVRAAQIISWVFAAIGIALAGVAFADDDIELGVTIVLVYLPGILLGILAFGYTVNGNGLRTAAIVIASLEGLISMAQRPPFLVGIAVSLTIVILLCRRSAGLWFKRPH</sequence>
<evidence type="ECO:0000313" key="4">
    <source>
        <dbReference type="Proteomes" id="UP001160334"/>
    </source>
</evidence>
<feature type="transmembrane region" description="Helical" evidence="2">
    <location>
        <begin position="139"/>
        <end position="161"/>
    </location>
</feature>
<accession>A0ABT6MFJ4</accession>
<evidence type="ECO:0000256" key="1">
    <source>
        <dbReference type="SAM" id="MobiDB-lite"/>
    </source>
</evidence>